<evidence type="ECO:0000256" key="4">
    <source>
        <dbReference type="ARBA" id="ARBA00022980"/>
    </source>
</evidence>
<comment type="function">
    <text evidence="1">Ribosomal protein P0 is the functional equivalent of E.coli protein L10.</text>
</comment>
<dbReference type="GO" id="GO:0003735">
    <property type="term" value="F:structural constituent of ribosome"/>
    <property type="evidence" value="ECO:0007669"/>
    <property type="project" value="TreeGrafter"/>
</dbReference>
<accession>A0A7R8WK61</accession>
<comment type="similarity">
    <text evidence="2">Belongs to the universal ribosomal protein uL10 family.</text>
</comment>
<name>A0A7R8WK61_9CRUS</name>
<dbReference type="GO" id="GO:0002181">
    <property type="term" value="P:cytoplasmic translation"/>
    <property type="evidence" value="ECO:0007669"/>
    <property type="project" value="TreeGrafter"/>
</dbReference>
<dbReference type="Pfam" id="PF00466">
    <property type="entry name" value="Ribosomal_L10"/>
    <property type="match status" value="1"/>
</dbReference>
<dbReference type="InterPro" id="IPR050323">
    <property type="entry name" value="Ribosomal_protein_uL10"/>
</dbReference>
<evidence type="ECO:0000313" key="9">
    <source>
        <dbReference type="EMBL" id="CAD7233249.1"/>
    </source>
</evidence>
<organism evidence="9">
    <name type="scientific">Cyprideis torosa</name>
    <dbReference type="NCBI Taxonomy" id="163714"/>
    <lineage>
        <taxon>Eukaryota</taxon>
        <taxon>Metazoa</taxon>
        <taxon>Ecdysozoa</taxon>
        <taxon>Arthropoda</taxon>
        <taxon>Crustacea</taxon>
        <taxon>Oligostraca</taxon>
        <taxon>Ostracoda</taxon>
        <taxon>Podocopa</taxon>
        <taxon>Podocopida</taxon>
        <taxon>Cytherocopina</taxon>
        <taxon>Cytheroidea</taxon>
        <taxon>Cytherideidae</taxon>
        <taxon>Cyprideis</taxon>
    </lineage>
</organism>
<dbReference type="Gene3D" id="3.30.70.1730">
    <property type="match status" value="1"/>
</dbReference>
<feature type="domain" description="Large ribosomal subunit protein uL10-like insertion" evidence="8">
    <location>
        <begin position="111"/>
        <end position="149"/>
    </location>
</feature>
<dbReference type="GO" id="GO:0070180">
    <property type="term" value="F:large ribosomal subunit rRNA binding"/>
    <property type="evidence" value="ECO:0007669"/>
    <property type="project" value="TreeGrafter"/>
</dbReference>
<evidence type="ECO:0000256" key="1">
    <source>
        <dbReference type="ARBA" id="ARBA00002200"/>
    </source>
</evidence>
<dbReference type="InterPro" id="IPR043141">
    <property type="entry name" value="Ribosomal_uL10-like_sf"/>
</dbReference>
<dbReference type="GO" id="GO:0000027">
    <property type="term" value="P:ribosomal large subunit assembly"/>
    <property type="evidence" value="ECO:0007669"/>
    <property type="project" value="TreeGrafter"/>
</dbReference>
<dbReference type="SUPFAM" id="SSF160369">
    <property type="entry name" value="Ribosomal protein L10-like"/>
    <property type="match status" value="1"/>
</dbReference>
<dbReference type="Pfam" id="PF17777">
    <property type="entry name" value="RL10P_insert"/>
    <property type="match status" value="1"/>
</dbReference>
<protein>
    <recommendedName>
        <fullName evidence="6">Large ribosomal subunit protein uL10</fullName>
    </recommendedName>
    <alternativeName>
        <fullName evidence="7">60S acidic ribosomal protein P0</fullName>
    </alternativeName>
</protein>
<sequence length="151" mass="16677">MGREDRATWKANYFMKLIQLLDEYPKCFIVGADNVGSKQMQQIRISLRGRAVVLMGKNTMIKKAIKGRLEANPALEKIVPHVRGNVGFVFTQEALNDIRDLLLANKVRAPARAGALAPCDVTIPAQNTGLGPEKTSFFQALSIPTKISKVR</sequence>
<dbReference type="AlphaFoldDB" id="A0A7R8WK61"/>
<dbReference type="OrthoDB" id="10259902at2759"/>
<dbReference type="FunFam" id="3.30.70.1730:FF:000002">
    <property type="entry name" value="60S acidic ribosomal protein P0"/>
    <property type="match status" value="1"/>
</dbReference>
<dbReference type="CDD" id="cd05795">
    <property type="entry name" value="Ribosomal_P0_L10e"/>
    <property type="match status" value="1"/>
</dbReference>
<dbReference type="GO" id="GO:0022625">
    <property type="term" value="C:cytosolic large ribosomal subunit"/>
    <property type="evidence" value="ECO:0007669"/>
    <property type="project" value="TreeGrafter"/>
</dbReference>
<evidence type="ECO:0000256" key="2">
    <source>
        <dbReference type="ARBA" id="ARBA00008889"/>
    </source>
</evidence>
<dbReference type="PANTHER" id="PTHR45699">
    <property type="entry name" value="60S ACIDIC RIBOSOMAL PROTEIN P0"/>
    <property type="match status" value="1"/>
</dbReference>
<dbReference type="InterPro" id="IPR040637">
    <property type="entry name" value="Ribosomal_uL10-like_insert"/>
</dbReference>
<dbReference type="InterPro" id="IPR001790">
    <property type="entry name" value="Ribosomal_uL10"/>
</dbReference>
<evidence type="ECO:0000256" key="7">
    <source>
        <dbReference type="ARBA" id="ARBA00035444"/>
    </source>
</evidence>
<keyword evidence="5" id="KW-0687">Ribonucleoprotein</keyword>
<evidence type="ECO:0000256" key="3">
    <source>
        <dbReference type="ARBA" id="ARBA00011521"/>
    </source>
</evidence>
<dbReference type="PANTHER" id="PTHR45699:SF3">
    <property type="entry name" value="LARGE RIBOSOMAL SUBUNIT PROTEIN UL10"/>
    <property type="match status" value="1"/>
</dbReference>
<keyword evidence="4" id="KW-0689">Ribosomal protein</keyword>
<dbReference type="EMBL" id="OB665907">
    <property type="protein sequence ID" value="CAD7233249.1"/>
    <property type="molecule type" value="Genomic_DNA"/>
</dbReference>
<evidence type="ECO:0000259" key="8">
    <source>
        <dbReference type="Pfam" id="PF17777"/>
    </source>
</evidence>
<evidence type="ECO:0000256" key="6">
    <source>
        <dbReference type="ARBA" id="ARBA00035202"/>
    </source>
</evidence>
<proteinExistence type="inferred from homology"/>
<evidence type="ECO:0000256" key="5">
    <source>
        <dbReference type="ARBA" id="ARBA00023274"/>
    </source>
</evidence>
<comment type="subunit">
    <text evidence="3">P0 forms a pentameric complex by interaction with dimers of P1 and P2.</text>
</comment>
<gene>
    <name evidence="9" type="ORF">CTOB1V02_LOCUS11072</name>
</gene>
<feature type="non-terminal residue" evidence="9">
    <location>
        <position position="1"/>
    </location>
</feature>
<reference evidence="9" key="1">
    <citation type="submission" date="2020-11" db="EMBL/GenBank/DDBJ databases">
        <authorList>
            <person name="Tran Van P."/>
        </authorList>
    </citation>
    <scope>NUCLEOTIDE SEQUENCE</scope>
</reference>